<gene>
    <name evidence="1" type="ORF">XBKB1_4250001</name>
</gene>
<comment type="caution">
    <text evidence="1">The sequence shown here is derived from an EMBL/GenBank/DDBJ whole genome shotgun (WGS) entry which is preliminary data.</text>
</comment>
<dbReference type="HOGENOM" id="CLU_199675_0_0_6"/>
<protein>
    <submittedName>
        <fullName evidence="1">Uncharacterized protein</fullName>
    </submittedName>
</protein>
<name>A0A077PXI3_XENBV</name>
<reference evidence="1" key="1">
    <citation type="submission" date="2013-07" db="EMBL/GenBank/DDBJ databases">
        <title>Sub-species coevolution in mutualistic symbiosis.</title>
        <authorList>
            <person name="Murfin K."/>
            <person name="Klassen J."/>
            <person name="Lee M."/>
            <person name="Forst S."/>
            <person name="Stock P."/>
            <person name="Goodrich-Blair H."/>
        </authorList>
    </citation>
    <scope>NUCLEOTIDE SEQUENCE [LARGE SCALE GENOMIC DNA]</scope>
    <source>
        <strain evidence="1">Kraussei Becker Underwood</strain>
    </source>
</reference>
<sequence>MLVLPQGEDRDGETAMTEDEQTLLMFKGLIAELPEDSRKNYEQCIKIVRQLLIDYPNGEALIALGYVGAEQQMQGNWGQG</sequence>
<evidence type="ECO:0000313" key="1">
    <source>
        <dbReference type="EMBL" id="CDH25908.1"/>
    </source>
</evidence>
<organism evidence="1">
    <name type="scientific">Xenorhabdus bovienii str. kraussei Becker Underwood</name>
    <dbReference type="NCBI Taxonomy" id="1398204"/>
    <lineage>
        <taxon>Bacteria</taxon>
        <taxon>Pseudomonadati</taxon>
        <taxon>Pseudomonadota</taxon>
        <taxon>Gammaproteobacteria</taxon>
        <taxon>Enterobacterales</taxon>
        <taxon>Morganellaceae</taxon>
        <taxon>Xenorhabdus</taxon>
    </lineage>
</organism>
<accession>A0A077PXI3</accession>
<proteinExistence type="predicted"/>
<dbReference type="EMBL" id="CBSZ010000363">
    <property type="protein sequence ID" value="CDH25908.1"/>
    <property type="molecule type" value="Genomic_DNA"/>
</dbReference>
<dbReference type="AlphaFoldDB" id="A0A077PXI3"/>
<dbReference type="Proteomes" id="UP000028493">
    <property type="component" value="Unassembled WGS sequence"/>
</dbReference>